<feature type="binding site" evidence="3">
    <location>
        <position position="320"/>
    </location>
    <ligand>
        <name>CTP</name>
        <dbReference type="ChEBI" id="CHEBI:37563"/>
    </ligand>
</feature>
<accession>A0A257LUN3</accession>
<feature type="region of interest" description="Phosphopantothenate--cysteine ligase" evidence="3">
    <location>
        <begin position="189"/>
        <end position="395"/>
    </location>
</feature>
<dbReference type="GO" id="GO:0015941">
    <property type="term" value="P:pantothenate catabolic process"/>
    <property type="evidence" value="ECO:0007669"/>
    <property type="project" value="InterPro"/>
</dbReference>
<evidence type="ECO:0000259" key="6">
    <source>
        <dbReference type="Pfam" id="PF04127"/>
    </source>
</evidence>
<feature type="domain" description="DNA/pantothenate metabolism flavoprotein C-terminal" evidence="6">
    <location>
        <begin position="184"/>
        <end position="388"/>
    </location>
</feature>
<name>A0A257LUN3_UNCW3</name>
<comment type="function">
    <text evidence="3">Catalyzes two sequential steps in the biosynthesis of coenzyme A. In the first step cysteine is conjugated to 4'-phosphopantothenate to form 4-phosphopantothenoylcysteine. In the second step the latter compound is decarboxylated to form 4'-phosphopantotheine.</text>
</comment>
<comment type="cofactor">
    <cofactor evidence="3">
        <name>Mg(2+)</name>
        <dbReference type="ChEBI" id="CHEBI:18420"/>
    </cofactor>
</comment>
<dbReference type="EC" id="6.3.2.5" evidence="3"/>
<dbReference type="Pfam" id="PF04127">
    <property type="entry name" value="DFP"/>
    <property type="match status" value="1"/>
</dbReference>
<dbReference type="GO" id="GO:0071513">
    <property type="term" value="C:phosphopantothenoylcysteine decarboxylase complex"/>
    <property type="evidence" value="ECO:0007669"/>
    <property type="project" value="TreeGrafter"/>
</dbReference>
<keyword evidence="3" id="KW-0511">Multifunctional enzyme</keyword>
<evidence type="ECO:0000256" key="3">
    <source>
        <dbReference type="HAMAP-Rule" id="MF_02225"/>
    </source>
</evidence>
<feature type="binding site" evidence="3">
    <location>
        <position position="287"/>
    </location>
    <ligand>
        <name>CTP</name>
        <dbReference type="ChEBI" id="CHEBI:37563"/>
    </ligand>
</feature>
<gene>
    <name evidence="3 7" type="primary">coaBC</name>
    <name evidence="7" type="ORF">CGW93_01045</name>
</gene>
<feature type="binding site" evidence="3">
    <location>
        <position position="334"/>
    </location>
    <ligand>
        <name>CTP</name>
        <dbReference type="ChEBI" id="CHEBI:37563"/>
    </ligand>
</feature>
<comment type="function">
    <text evidence="4">Catalyzes two steps in the biosynthesis of coenzyme A. In the first step cysteine is conjugated to 4'-phosphopantothenate to form 4-phosphopantothenoylcysteine, in the latter compound is decarboxylated to form 4'-phosphopantotheine.</text>
</comment>
<keyword evidence="1 3" id="KW-0210">Decarboxylase</keyword>
<dbReference type="PANTHER" id="PTHR14359">
    <property type="entry name" value="HOMO-OLIGOMERIC FLAVIN CONTAINING CYS DECARBOXYLASE FAMILY"/>
    <property type="match status" value="1"/>
</dbReference>
<dbReference type="Proteomes" id="UP000216312">
    <property type="component" value="Unassembled WGS sequence"/>
</dbReference>
<comment type="caution">
    <text evidence="7">The sequence shown here is derived from an EMBL/GenBank/DDBJ whole genome shotgun (WGS) entry which is preliminary data.</text>
</comment>
<dbReference type="InterPro" id="IPR035929">
    <property type="entry name" value="CoaB-like_sf"/>
</dbReference>
<organism evidence="7 8">
    <name type="scientific">candidate division WOR-3 bacterium 4484_18</name>
    <dbReference type="NCBI Taxonomy" id="2020626"/>
    <lineage>
        <taxon>Bacteria</taxon>
        <taxon>Bacteria division WOR-3</taxon>
    </lineage>
</organism>
<keyword evidence="3" id="KW-0479">Metal-binding</keyword>
<dbReference type="NCBIfam" id="TIGR00521">
    <property type="entry name" value="coaBC_dfp"/>
    <property type="match status" value="1"/>
</dbReference>
<dbReference type="InterPro" id="IPR036551">
    <property type="entry name" value="Flavin_trans-like"/>
</dbReference>
<dbReference type="GO" id="GO:0010181">
    <property type="term" value="F:FMN binding"/>
    <property type="evidence" value="ECO:0007669"/>
    <property type="project" value="UniProtKB-UniRule"/>
</dbReference>
<dbReference type="InterPro" id="IPR007085">
    <property type="entry name" value="DNA/pantothenate-metab_flavo_C"/>
</dbReference>
<dbReference type="GO" id="GO:0015937">
    <property type="term" value="P:coenzyme A biosynthetic process"/>
    <property type="evidence" value="ECO:0007669"/>
    <property type="project" value="UniProtKB-UniRule"/>
</dbReference>
<keyword evidence="3 4" id="KW-0436">Ligase</keyword>
<protein>
    <recommendedName>
        <fullName evidence="3">Coenzyme A biosynthesis bifunctional protein CoaBC</fullName>
    </recommendedName>
    <alternativeName>
        <fullName evidence="3">DNA/pantothenate metabolism flavoprotein</fullName>
    </alternativeName>
    <alternativeName>
        <fullName evidence="3">Phosphopantothenoylcysteine synthetase/decarboxylase</fullName>
        <shortName evidence="3">PPCS-PPCDC</shortName>
    </alternativeName>
    <domain>
        <recommendedName>
            <fullName evidence="3">Phosphopantothenoylcysteine decarboxylase</fullName>
            <shortName evidence="3">PPC decarboxylase</shortName>
            <shortName evidence="3">PPC-DC</shortName>
            <ecNumber evidence="3">4.1.1.36</ecNumber>
        </recommendedName>
        <alternativeName>
            <fullName evidence="3">CoaC</fullName>
        </alternativeName>
    </domain>
    <domain>
        <recommendedName>
            <fullName evidence="3">Phosphopantothenate--cysteine ligase</fullName>
            <ecNumber evidence="3">6.3.2.5</ecNumber>
        </recommendedName>
        <alternativeName>
            <fullName evidence="3">CoaB</fullName>
        </alternativeName>
        <alternativeName>
            <fullName evidence="3">Phosphopantothenoylcysteine synthetase</fullName>
            <shortName evidence="3">PPC synthetase</shortName>
            <shortName evidence="3">PPC-S</shortName>
        </alternativeName>
    </domain>
</protein>
<evidence type="ECO:0000256" key="1">
    <source>
        <dbReference type="ARBA" id="ARBA00022793"/>
    </source>
</evidence>
<evidence type="ECO:0000256" key="4">
    <source>
        <dbReference type="RuleBase" id="RU364078"/>
    </source>
</evidence>
<dbReference type="GO" id="GO:0004633">
    <property type="term" value="F:phosphopantothenoylcysteine decarboxylase activity"/>
    <property type="evidence" value="ECO:0007669"/>
    <property type="project" value="UniProtKB-UniRule"/>
</dbReference>
<comment type="catalytic activity">
    <reaction evidence="3 4">
        <text>(R)-4'-phosphopantothenate + L-cysteine + CTP = N-[(R)-4-phosphopantothenoyl]-L-cysteine + CMP + diphosphate + H(+)</text>
        <dbReference type="Rhea" id="RHEA:19397"/>
        <dbReference type="ChEBI" id="CHEBI:10986"/>
        <dbReference type="ChEBI" id="CHEBI:15378"/>
        <dbReference type="ChEBI" id="CHEBI:33019"/>
        <dbReference type="ChEBI" id="CHEBI:35235"/>
        <dbReference type="ChEBI" id="CHEBI:37563"/>
        <dbReference type="ChEBI" id="CHEBI:59458"/>
        <dbReference type="ChEBI" id="CHEBI:60377"/>
        <dbReference type="EC" id="6.3.2.5"/>
    </reaction>
</comment>
<keyword evidence="3" id="KW-0460">Magnesium</keyword>
<comment type="similarity">
    <text evidence="3 4">In the C-terminal section; belongs to the PPC synthetase family.</text>
</comment>
<dbReference type="PANTHER" id="PTHR14359:SF6">
    <property type="entry name" value="PHOSPHOPANTOTHENOYLCYSTEINE DECARBOXYLASE"/>
    <property type="match status" value="1"/>
</dbReference>
<keyword evidence="3 4" id="KW-0285">Flavoprotein</keyword>
<dbReference type="EMBL" id="NMUJ01000007">
    <property type="protein sequence ID" value="OYV03388.1"/>
    <property type="molecule type" value="Genomic_DNA"/>
</dbReference>
<evidence type="ECO:0000256" key="2">
    <source>
        <dbReference type="ARBA" id="ARBA00023239"/>
    </source>
</evidence>
<comment type="catalytic activity">
    <reaction evidence="3 4">
        <text>N-[(R)-4-phosphopantothenoyl]-L-cysteine + H(+) = (R)-4'-phosphopantetheine + CO2</text>
        <dbReference type="Rhea" id="RHEA:16793"/>
        <dbReference type="ChEBI" id="CHEBI:15378"/>
        <dbReference type="ChEBI" id="CHEBI:16526"/>
        <dbReference type="ChEBI" id="CHEBI:59458"/>
        <dbReference type="ChEBI" id="CHEBI:61723"/>
        <dbReference type="EC" id="4.1.1.36"/>
    </reaction>
</comment>
<feature type="binding site" evidence="3">
    <location>
        <position position="338"/>
    </location>
    <ligand>
        <name>CTP</name>
        <dbReference type="ChEBI" id="CHEBI:37563"/>
    </ligand>
</feature>
<comment type="similarity">
    <text evidence="3 4">In the N-terminal section; belongs to the HFCD (homo-oligomeric flavin containing Cys decarboxylase) superfamily.</text>
</comment>
<feature type="binding site" evidence="3">
    <location>
        <position position="277"/>
    </location>
    <ligand>
        <name>CTP</name>
        <dbReference type="ChEBI" id="CHEBI:37563"/>
    </ligand>
</feature>
<dbReference type="GO" id="GO:0046872">
    <property type="term" value="F:metal ion binding"/>
    <property type="evidence" value="ECO:0007669"/>
    <property type="project" value="UniProtKB-KW"/>
</dbReference>
<feature type="domain" description="Flavoprotein" evidence="5">
    <location>
        <begin position="9"/>
        <end position="177"/>
    </location>
</feature>
<comment type="pathway">
    <text evidence="3 4">Cofactor biosynthesis; coenzyme A biosynthesis; CoA from (R)-pantothenate: step 2/5.</text>
</comment>
<feature type="binding site" evidence="3">
    <location>
        <begin position="302"/>
        <end position="305"/>
    </location>
    <ligand>
        <name>CTP</name>
        <dbReference type="ChEBI" id="CHEBI:37563"/>
    </ligand>
</feature>
<keyword evidence="3 4" id="KW-0288">FMN</keyword>
<keyword evidence="2 3" id="KW-0456">Lyase</keyword>
<dbReference type="UniPathway" id="UPA00241">
    <property type="reaction ID" value="UER00353"/>
</dbReference>
<proteinExistence type="inferred from homology"/>
<dbReference type="SUPFAM" id="SSF102645">
    <property type="entry name" value="CoaB-like"/>
    <property type="match status" value="1"/>
</dbReference>
<evidence type="ECO:0000313" key="8">
    <source>
        <dbReference type="Proteomes" id="UP000216312"/>
    </source>
</evidence>
<dbReference type="SUPFAM" id="SSF52507">
    <property type="entry name" value="Homo-oligomeric flavin-containing Cys decarboxylases, HFCD"/>
    <property type="match status" value="1"/>
</dbReference>
<dbReference type="AlphaFoldDB" id="A0A257LUN3"/>
<evidence type="ECO:0000259" key="5">
    <source>
        <dbReference type="Pfam" id="PF02441"/>
    </source>
</evidence>
<dbReference type="InterPro" id="IPR003382">
    <property type="entry name" value="Flavoprotein"/>
</dbReference>
<dbReference type="Gene3D" id="3.40.50.1950">
    <property type="entry name" value="Flavin prenyltransferase-like"/>
    <property type="match status" value="1"/>
</dbReference>
<reference evidence="8" key="1">
    <citation type="submission" date="2017-07" db="EMBL/GenBank/DDBJ databases">
        <title>Novel pathways for hydrocarbon cycling and metabolic interdependencies in hydrothermal sediment communities.</title>
        <authorList>
            <person name="Dombrowski N."/>
            <person name="Seitz K."/>
            <person name="Teske A."/>
            <person name="Baker B."/>
        </authorList>
    </citation>
    <scope>NUCLEOTIDE SEQUENCE [LARGE SCALE GENOMIC DNA]</scope>
</reference>
<dbReference type="Gene3D" id="3.40.50.10300">
    <property type="entry name" value="CoaB-like"/>
    <property type="match status" value="1"/>
</dbReference>
<dbReference type="HAMAP" id="MF_02225">
    <property type="entry name" value="CoaBC"/>
    <property type="match status" value="1"/>
</dbReference>
<dbReference type="InterPro" id="IPR005252">
    <property type="entry name" value="CoaBC"/>
</dbReference>
<dbReference type="GO" id="GO:0004632">
    <property type="term" value="F:phosphopantothenate--cysteine ligase activity"/>
    <property type="evidence" value="ECO:0007669"/>
    <property type="project" value="UniProtKB-UniRule"/>
</dbReference>
<comment type="pathway">
    <text evidence="3 4">Cofactor biosynthesis; coenzyme A biosynthesis; CoA from (R)-pantothenate: step 3/5.</text>
</comment>
<dbReference type="EC" id="4.1.1.36" evidence="3"/>
<feature type="region of interest" description="Phosphopantothenoylcysteine decarboxylase" evidence="3">
    <location>
        <begin position="1"/>
        <end position="188"/>
    </location>
</feature>
<evidence type="ECO:0000313" key="7">
    <source>
        <dbReference type="EMBL" id="OYV03388.1"/>
    </source>
</evidence>
<dbReference type="Pfam" id="PF02441">
    <property type="entry name" value="Flavoprotein"/>
    <property type="match status" value="1"/>
</dbReference>
<comment type="caution">
    <text evidence="3">Lacks conserved residue(s) required for the propagation of feature annotation.</text>
</comment>
<comment type="cofactor">
    <cofactor evidence="3">
        <name>FMN</name>
        <dbReference type="ChEBI" id="CHEBI:58210"/>
    </cofactor>
    <text evidence="3">Binds 1 FMN per subunit.</text>
</comment>
<sequence>MEREKKGEVILGITASIAAYKGLEVVRLLRKEGYDVKVILTPDAKQFVSPLVAGVLSNNEVYSEFFVPQTVPIHVKLTDADLVLVAPASYDFINKVAAGIADNVLLATVATTRAPVVLAPAMEERLWENKVLQENIRKLSEVMGYKIIEPEEGELASGKIGKGRMRNPEEIVRFVKEILDKKSLAGRTIVVTAGPTREYIDAVRFISNPASGKMGYTIAEEVRDRGGHVILVSGPTGLEKPIGVETVQVESTEEMLNAVIENLEKGTALIMCAAPTDFRPVKRYEKKFKKDVKFEPKFEPTPDVLEITRKRYPDKIMVGFALETEFMVWNGVEKLKKKGLDMIVVNNPKTFGRDDIEAIIVDRELEIWDIGRTSKRKLGKIIVDKVENFLFFDEN</sequence>